<organism evidence="3 4">
    <name type="scientific">Flavobacterium gillisiae</name>
    <dbReference type="NCBI Taxonomy" id="150146"/>
    <lineage>
        <taxon>Bacteria</taxon>
        <taxon>Pseudomonadati</taxon>
        <taxon>Bacteroidota</taxon>
        <taxon>Flavobacteriia</taxon>
        <taxon>Flavobacteriales</taxon>
        <taxon>Flavobacteriaceae</taxon>
        <taxon>Flavobacterium</taxon>
    </lineage>
</organism>
<dbReference type="RefSeq" id="WP_091091697.1">
    <property type="nucleotide sequence ID" value="NZ_FNRD01000010.1"/>
</dbReference>
<dbReference type="STRING" id="150146.SAMN05443667_110119"/>
<dbReference type="OrthoDB" id="9814490at2"/>
<dbReference type="PANTHER" id="PTHR23416">
    <property type="entry name" value="SIALIC ACID SYNTHASE-RELATED"/>
    <property type="match status" value="1"/>
</dbReference>
<dbReference type="PANTHER" id="PTHR23416:SF23">
    <property type="entry name" value="ACETYLTRANSFERASE C18B11.09C-RELATED"/>
    <property type="match status" value="1"/>
</dbReference>
<evidence type="ECO:0000313" key="4">
    <source>
        <dbReference type="Proteomes" id="UP000198951"/>
    </source>
</evidence>
<dbReference type="Gene3D" id="2.160.10.10">
    <property type="entry name" value="Hexapeptide repeat proteins"/>
    <property type="match status" value="1"/>
</dbReference>
<dbReference type="EMBL" id="FNRD01000010">
    <property type="protein sequence ID" value="SEA87083.1"/>
    <property type="molecule type" value="Genomic_DNA"/>
</dbReference>
<dbReference type="GO" id="GO:0008374">
    <property type="term" value="F:O-acyltransferase activity"/>
    <property type="evidence" value="ECO:0007669"/>
    <property type="project" value="TreeGrafter"/>
</dbReference>
<comment type="similarity">
    <text evidence="1">Belongs to the transferase hexapeptide repeat family.</text>
</comment>
<dbReference type="SUPFAM" id="SSF51161">
    <property type="entry name" value="Trimeric LpxA-like enzymes"/>
    <property type="match status" value="1"/>
</dbReference>
<protein>
    <submittedName>
        <fullName evidence="3">Transferase hexapeptide (Six repeat-containing protein)</fullName>
    </submittedName>
</protein>
<accession>A0A1H4EPS6</accession>
<keyword evidence="2 3" id="KW-0808">Transferase</keyword>
<evidence type="ECO:0000256" key="1">
    <source>
        <dbReference type="ARBA" id="ARBA00007274"/>
    </source>
</evidence>
<dbReference type="InterPro" id="IPR011004">
    <property type="entry name" value="Trimer_LpxA-like_sf"/>
</dbReference>
<dbReference type="AlphaFoldDB" id="A0A1H4EPS6"/>
<evidence type="ECO:0000256" key="2">
    <source>
        <dbReference type="ARBA" id="ARBA00022679"/>
    </source>
</evidence>
<name>A0A1H4EPS6_9FLAO</name>
<reference evidence="4" key="1">
    <citation type="submission" date="2016-10" db="EMBL/GenBank/DDBJ databases">
        <authorList>
            <person name="Varghese N."/>
            <person name="Submissions S."/>
        </authorList>
    </citation>
    <scope>NUCLEOTIDE SEQUENCE [LARGE SCALE GENOMIC DNA]</scope>
    <source>
        <strain evidence="4">DSM 22376</strain>
    </source>
</reference>
<evidence type="ECO:0000313" key="3">
    <source>
        <dbReference type="EMBL" id="SEA87083.1"/>
    </source>
</evidence>
<proteinExistence type="inferred from homology"/>
<dbReference type="Proteomes" id="UP000198951">
    <property type="component" value="Unassembled WGS sequence"/>
</dbReference>
<gene>
    <name evidence="3" type="ORF">SAMN05443667_110119</name>
</gene>
<dbReference type="GO" id="GO:0005829">
    <property type="term" value="C:cytosol"/>
    <property type="evidence" value="ECO:0007669"/>
    <property type="project" value="TreeGrafter"/>
</dbReference>
<keyword evidence="4" id="KW-1185">Reference proteome</keyword>
<sequence>MIDLIKNILRPCVRTIKLLIRLNLSKTIYFNFATQPFSVAVRFPFFIYGKFHIHILKGQVKINSKVTRGMIKIGYREFDLAPISFLPNQYLNTGKLIFNGPAIVSGGVSLSINGGLLNIGSCCTIGGGTLIKATNEIFIGANTRITFGCVVFDSNIHYVKNITTGVIKNNNGPVFIGSNCWINSGAYIVKDALIPDYSIVARNSLVNKDFSKDGYNLFIVGSPAKVAANNVQRIFSINEEARLSSFFDENDLTEYQSEQGLFVDRNEIFDKHL</sequence>
<dbReference type="InterPro" id="IPR051159">
    <property type="entry name" value="Hexapeptide_acetyltransf"/>
</dbReference>